<keyword evidence="6" id="KW-0061">Asparagine biosynthesis</keyword>
<comment type="similarity">
    <text evidence="2">Belongs to the asparagine synthetase family.</text>
</comment>
<comment type="pathway">
    <text evidence="1">Amino-acid biosynthesis; L-asparagine biosynthesis; L-asparagine from L-aspartate (L-Gln route): step 1/1.</text>
</comment>
<evidence type="ECO:0000256" key="4">
    <source>
        <dbReference type="ARBA" id="ARBA00022741"/>
    </source>
</evidence>
<reference evidence="10 11" key="1">
    <citation type="submission" date="2020-03" db="EMBL/GenBank/DDBJ databases">
        <title>WGS of the type strain of Planosporangium spp.</title>
        <authorList>
            <person name="Thawai C."/>
        </authorList>
    </citation>
    <scope>NUCLEOTIDE SEQUENCE [LARGE SCALE GENOMIC DNA]</scope>
    <source>
        <strain evidence="10 11">TBRC 5610</strain>
    </source>
</reference>
<dbReference type="SUPFAM" id="SSF56235">
    <property type="entry name" value="N-terminal nucleophile aminohydrolases (Ntn hydrolases)"/>
    <property type="match status" value="1"/>
</dbReference>
<dbReference type="SUPFAM" id="SSF52402">
    <property type="entry name" value="Adenine nucleotide alpha hydrolases-like"/>
    <property type="match status" value="1"/>
</dbReference>
<evidence type="ECO:0000256" key="2">
    <source>
        <dbReference type="ARBA" id="ARBA00005752"/>
    </source>
</evidence>
<dbReference type="InterPro" id="IPR006426">
    <property type="entry name" value="Asn_synth_AEB"/>
</dbReference>
<keyword evidence="10" id="KW-0436">Ligase</keyword>
<comment type="catalytic activity">
    <reaction evidence="8">
        <text>L-aspartate + L-glutamine + ATP + H2O = L-asparagine + L-glutamate + AMP + diphosphate + H(+)</text>
        <dbReference type="Rhea" id="RHEA:12228"/>
        <dbReference type="ChEBI" id="CHEBI:15377"/>
        <dbReference type="ChEBI" id="CHEBI:15378"/>
        <dbReference type="ChEBI" id="CHEBI:29985"/>
        <dbReference type="ChEBI" id="CHEBI:29991"/>
        <dbReference type="ChEBI" id="CHEBI:30616"/>
        <dbReference type="ChEBI" id="CHEBI:33019"/>
        <dbReference type="ChEBI" id="CHEBI:58048"/>
        <dbReference type="ChEBI" id="CHEBI:58359"/>
        <dbReference type="ChEBI" id="CHEBI:456215"/>
        <dbReference type="EC" id="6.3.5.4"/>
    </reaction>
</comment>
<dbReference type="CDD" id="cd01991">
    <property type="entry name" value="Asn_synthase_B_C"/>
    <property type="match status" value="1"/>
</dbReference>
<dbReference type="GO" id="GO:0004066">
    <property type="term" value="F:asparagine synthase (glutamine-hydrolyzing) activity"/>
    <property type="evidence" value="ECO:0007669"/>
    <property type="project" value="UniProtKB-EC"/>
</dbReference>
<dbReference type="Gene3D" id="3.40.50.620">
    <property type="entry name" value="HUPs"/>
    <property type="match status" value="1"/>
</dbReference>
<dbReference type="Pfam" id="PF13522">
    <property type="entry name" value="GATase_6"/>
    <property type="match status" value="1"/>
</dbReference>
<accession>A0ABX0Y5B3</accession>
<dbReference type="PANTHER" id="PTHR43284:SF1">
    <property type="entry name" value="ASPARAGINE SYNTHETASE"/>
    <property type="match status" value="1"/>
</dbReference>
<dbReference type="EMBL" id="JAATVY010000028">
    <property type="protein sequence ID" value="NJC73327.1"/>
    <property type="molecule type" value="Genomic_DNA"/>
</dbReference>
<dbReference type="Pfam" id="PF00733">
    <property type="entry name" value="Asn_synthase"/>
    <property type="match status" value="1"/>
</dbReference>
<evidence type="ECO:0000259" key="9">
    <source>
        <dbReference type="PROSITE" id="PS51278"/>
    </source>
</evidence>
<dbReference type="Proteomes" id="UP000722989">
    <property type="component" value="Unassembled WGS sequence"/>
</dbReference>
<evidence type="ECO:0000256" key="6">
    <source>
        <dbReference type="ARBA" id="ARBA00022888"/>
    </source>
</evidence>
<keyword evidence="4" id="KW-0547">Nucleotide-binding</keyword>
<sequence length="650" mass="71930">MCGIVGWVDFGRSLAQEQSTMRAMAATMAQRGPDAEGLWLGEHVAFGHRRLAIIDLPGGGQPMTVGPDGALGRGSLAREGVIRDGSAVAALTYSGEVYNYRELREELQALGHEFATTSDTEVVLRAYLEWGDGFAERLNGMYAFGVWDGRRQRLVLVRDRMGIKPLYYHPTRDGVLFASELKGILAHPEVEAVVDADGLRALLSFVKSPGQGVYRGVHEVRPGHLVIVDRDGVRPRRYWGLHARRHTDDLDTTVRTVRELLEDIVDRQLITDVPLCALLSGGLDSSAITALAAVALRRSGGGPVRSFSVDFVGQAEHFRPDALRPTPDAPYVHEVADHVGAAHTDIVLDTAALTDPLYRTSVLVANDLPNSMGDLYTSLYLLFRAVREHSTVALSGESADEVFGGYAWFHDQRAVNADTFPWVAALRPSAADAPEADTCAVDAAKTRNIVDLLDPDLAAALRIDEHRRAEYHSALAEVEHLPDEDPREHRMREICYLHLTRFVQILLDRKDRMSMAHGLEVRVPFCDHRLVEYVYNTPWSMKTFDGREKSLLRAATADLLPESVVQRRKSPYPSTQDPAYERALRDRLAEILADADAPVAALLNPKRIHEVLHTPVDDTGGFGPARRAVELALGLDQWLRRYPVRLVVGA</sequence>
<dbReference type="InterPro" id="IPR017932">
    <property type="entry name" value="GATase_2_dom"/>
</dbReference>
<keyword evidence="11" id="KW-1185">Reference proteome</keyword>
<evidence type="ECO:0000256" key="5">
    <source>
        <dbReference type="ARBA" id="ARBA00022840"/>
    </source>
</evidence>
<name>A0ABX0Y5B3_9ACTN</name>
<evidence type="ECO:0000256" key="8">
    <source>
        <dbReference type="ARBA" id="ARBA00048741"/>
    </source>
</evidence>
<dbReference type="InterPro" id="IPR051786">
    <property type="entry name" value="ASN_synthetase/amidase"/>
</dbReference>
<evidence type="ECO:0000256" key="7">
    <source>
        <dbReference type="ARBA" id="ARBA00022962"/>
    </source>
</evidence>
<evidence type="ECO:0000313" key="11">
    <source>
        <dbReference type="Proteomes" id="UP000722989"/>
    </source>
</evidence>
<gene>
    <name evidence="10" type="primary">asnB</name>
    <name evidence="10" type="ORF">HC031_26925</name>
</gene>
<comment type="caution">
    <text evidence="10">The sequence shown here is derived from an EMBL/GenBank/DDBJ whole genome shotgun (WGS) entry which is preliminary data.</text>
</comment>
<keyword evidence="6" id="KW-0028">Amino-acid biosynthesis</keyword>
<dbReference type="RefSeq" id="WP_167928232.1">
    <property type="nucleotide sequence ID" value="NZ_JAATVY010000028.1"/>
</dbReference>
<organism evidence="10 11">
    <name type="scientific">Planosporangium thailandense</name>
    <dbReference type="NCBI Taxonomy" id="765197"/>
    <lineage>
        <taxon>Bacteria</taxon>
        <taxon>Bacillati</taxon>
        <taxon>Actinomycetota</taxon>
        <taxon>Actinomycetes</taxon>
        <taxon>Micromonosporales</taxon>
        <taxon>Micromonosporaceae</taxon>
        <taxon>Planosporangium</taxon>
    </lineage>
</organism>
<dbReference type="CDD" id="cd00712">
    <property type="entry name" value="AsnB"/>
    <property type="match status" value="1"/>
</dbReference>
<dbReference type="InterPro" id="IPR029055">
    <property type="entry name" value="Ntn_hydrolases_N"/>
</dbReference>
<proteinExistence type="inferred from homology"/>
<dbReference type="InterPro" id="IPR033738">
    <property type="entry name" value="AsnB_N"/>
</dbReference>
<dbReference type="EC" id="6.3.5.4" evidence="3"/>
<evidence type="ECO:0000313" key="10">
    <source>
        <dbReference type="EMBL" id="NJC73327.1"/>
    </source>
</evidence>
<feature type="domain" description="Glutamine amidotransferase type-2" evidence="9">
    <location>
        <begin position="2"/>
        <end position="231"/>
    </location>
</feature>
<dbReference type="NCBIfam" id="TIGR01536">
    <property type="entry name" value="asn_synth_AEB"/>
    <property type="match status" value="1"/>
</dbReference>
<evidence type="ECO:0000256" key="1">
    <source>
        <dbReference type="ARBA" id="ARBA00005187"/>
    </source>
</evidence>
<keyword evidence="5" id="KW-0067">ATP-binding</keyword>
<dbReference type="PANTHER" id="PTHR43284">
    <property type="entry name" value="ASPARAGINE SYNTHETASE (GLUTAMINE-HYDROLYZING)"/>
    <property type="match status" value="1"/>
</dbReference>
<dbReference type="PIRSF" id="PIRSF001589">
    <property type="entry name" value="Asn_synthetase_glu-h"/>
    <property type="match status" value="1"/>
</dbReference>
<evidence type="ECO:0000256" key="3">
    <source>
        <dbReference type="ARBA" id="ARBA00012737"/>
    </source>
</evidence>
<dbReference type="PROSITE" id="PS51278">
    <property type="entry name" value="GATASE_TYPE_2"/>
    <property type="match status" value="1"/>
</dbReference>
<keyword evidence="7" id="KW-0315">Glutamine amidotransferase</keyword>
<dbReference type="Gene3D" id="3.60.20.10">
    <property type="entry name" value="Glutamine Phosphoribosylpyrophosphate, subunit 1, domain 1"/>
    <property type="match status" value="1"/>
</dbReference>
<dbReference type="InterPro" id="IPR014729">
    <property type="entry name" value="Rossmann-like_a/b/a_fold"/>
</dbReference>
<protein>
    <recommendedName>
        <fullName evidence="3">asparagine synthase (glutamine-hydrolyzing)</fullName>
        <ecNumber evidence="3">6.3.5.4</ecNumber>
    </recommendedName>
</protein>
<dbReference type="InterPro" id="IPR001962">
    <property type="entry name" value="Asn_synthase"/>
</dbReference>